<feature type="site" description="Contributes to redox potential value" evidence="8">
    <location>
        <position position="32"/>
    </location>
</feature>
<dbReference type="GO" id="GO:0005829">
    <property type="term" value="C:cytosol"/>
    <property type="evidence" value="ECO:0007669"/>
    <property type="project" value="TreeGrafter"/>
</dbReference>
<feature type="domain" description="Thioredoxin" evidence="10">
    <location>
        <begin position="1"/>
        <end position="106"/>
    </location>
</feature>
<evidence type="ECO:0000256" key="5">
    <source>
        <dbReference type="ARBA" id="ARBA00023284"/>
    </source>
</evidence>
<dbReference type="RefSeq" id="WP_149754660.1">
    <property type="nucleotide sequence ID" value="NZ_FOMS01000002.1"/>
</dbReference>
<dbReference type="Pfam" id="PF00085">
    <property type="entry name" value="Thioredoxin"/>
    <property type="match status" value="1"/>
</dbReference>
<dbReference type="GO" id="GO:0045454">
    <property type="term" value="P:cell redox homeostasis"/>
    <property type="evidence" value="ECO:0007669"/>
    <property type="project" value="TreeGrafter"/>
</dbReference>
<dbReference type="AlphaFoldDB" id="A0A1I1UBV1"/>
<evidence type="ECO:0000313" key="11">
    <source>
        <dbReference type="EMBL" id="SFD68217.1"/>
    </source>
</evidence>
<keyword evidence="5 9" id="KW-0676">Redox-active center</keyword>
<reference evidence="11 12" key="1">
    <citation type="submission" date="2016-10" db="EMBL/GenBank/DDBJ databases">
        <authorList>
            <person name="Varghese N."/>
            <person name="Submissions S."/>
        </authorList>
    </citation>
    <scope>NUCLEOTIDE SEQUENCE [LARGE SCALE GENOMIC DNA]</scope>
    <source>
        <strain evidence="12">YIM D21,KCTC 23444,ACCC 10710</strain>
    </source>
</reference>
<feature type="active site" description="Nucleophile" evidence="8">
    <location>
        <position position="31"/>
    </location>
</feature>
<comment type="similarity">
    <text evidence="1 7">Belongs to the thioredoxin family.</text>
</comment>
<dbReference type="SUPFAM" id="SSF52833">
    <property type="entry name" value="Thioredoxin-like"/>
    <property type="match status" value="1"/>
</dbReference>
<evidence type="ECO:0000256" key="7">
    <source>
        <dbReference type="PIRNR" id="PIRNR000077"/>
    </source>
</evidence>
<evidence type="ECO:0000313" key="12">
    <source>
        <dbReference type="Proteomes" id="UP000325289"/>
    </source>
</evidence>
<dbReference type="InterPro" id="IPR036249">
    <property type="entry name" value="Thioredoxin-like_sf"/>
</dbReference>
<name>A0A1I1UBV1_9RHOB</name>
<evidence type="ECO:0000256" key="1">
    <source>
        <dbReference type="ARBA" id="ARBA00008987"/>
    </source>
</evidence>
<sequence length="106" mass="11268">MSTVSVTDATFDDEVKNSDVPVVVDFWAEWCGPCKQIGPALEELADEYGGKIKVAKVDVDQNPDTAAAMGVRGIPALFIFKDGQVISNRAGAAPKAALKGWIDESI</sequence>
<organism evidence="11 12">
    <name type="scientific">Roseivivax sediminis</name>
    <dbReference type="NCBI Taxonomy" id="936889"/>
    <lineage>
        <taxon>Bacteria</taxon>
        <taxon>Pseudomonadati</taxon>
        <taxon>Pseudomonadota</taxon>
        <taxon>Alphaproteobacteria</taxon>
        <taxon>Rhodobacterales</taxon>
        <taxon>Roseobacteraceae</taxon>
        <taxon>Roseivivax</taxon>
    </lineage>
</organism>
<feature type="disulfide bond" description="Redox-active" evidence="9">
    <location>
        <begin position="31"/>
        <end position="34"/>
    </location>
</feature>
<evidence type="ECO:0000256" key="8">
    <source>
        <dbReference type="PIRSR" id="PIRSR000077-1"/>
    </source>
</evidence>
<dbReference type="OrthoDB" id="9790390at2"/>
<dbReference type="InterPro" id="IPR005746">
    <property type="entry name" value="Thioredoxin"/>
</dbReference>
<gene>
    <name evidence="11" type="ORF">SAMN04515678_102264</name>
</gene>
<feature type="active site" description="Nucleophile" evidence="8">
    <location>
        <position position="34"/>
    </location>
</feature>
<dbReference type="PANTHER" id="PTHR45663">
    <property type="entry name" value="GEO12009P1"/>
    <property type="match status" value="1"/>
</dbReference>
<dbReference type="NCBIfam" id="TIGR01068">
    <property type="entry name" value="thioredoxin"/>
    <property type="match status" value="1"/>
</dbReference>
<keyword evidence="12" id="KW-1185">Reference proteome</keyword>
<dbReference type="PRINTS" id="PR00421">
    <property type="entry name" value="THIOREDOXIN"/>
</dbReference>
<dbReference type="InterPro" id="IPR013766">
    <property type="entry name" value="Thioredoxin_domain"/>
</dbReference>
<dbReference type="CDD" id="cd02947">
    <property type="entry name" value="TRX_family"/>
    <property type="match status" value="1"/>
</dbReference>
<evidence type="ECO:0000256" key="4">
    <source>
        <dbReference type="ARBA" id="ARBA00023157"/>
    </source>
</evidence>
<dbReference type="GO" id="GO:0015035">
    <property type="term" value="F:protein-disulfide reductase activity"/>
    <property type="evidence" value="ECO:0007669"/>
    <property type="project" value="UniProtKB-UniRule"/>
</dbReference>
<dbReference type="PIRSF" id="PIRSF000077">
    <property type="entry name" value="Thioredoxin"/>
    <property type="match status" value="1"/>
</dbReference>
<dbReference type="FunFam" id="3.40.30.10:FF:000001">
    <property type="entry name" value="Thioredoxin"/>
    <property type="match status" value="1"/>
</dbReference>
<feature type="site" description="Deprotonates C-terminal active site Cys" evidence="8">
    <location>
        <position position="25"/>
    </location>
</feature>
<evidence type="ECO:0000256" key="2">
    <source>
        <dbReference type="ARBA" id="ARBA00022448"/>
    </source>
</evidence>
<protein>
    <recommendedName>
        <fullName evidence="6 7">Thioredoxin</fullName>
    </recommendedName>
</protein>
<evidence type="ECO:0000259" key="10">
    <source>
        <dbReference type="PROSITE" id="PS51352"/>
    </source>
</evidence>
<keyword evidence="4 9" id="KW-1015">Disulfide bond</keyword>
<evidence type="ECO:0000256" key="9">
    <source>
        <dbReference type="PIRSR" id="PIRSR000077-4"/>
    </source>
</evidence>
<dbReference type="PROSITE" id="PS00194">
    <property type="entry name" value="THIOREDOXIN_1"/>
    <property type="match status" value="1"/>
</dbReference>
<accession>A0A1I1UBV1</accession>
<keyword evidence="3" id="KW-0249">Electron transport</keyword>
<evidence type="ECO:0000256" key="3">
    <source>
        <dbReference type="ARBA" id="ARBA00022982"/>
    </source>
</evidence>
<dbReference type="EMBL" id="FOMS01000002">
    <property type="protein sequence ID" value="SFD68217.1"/>
    <property type="molecule type" value="Genomic_DNA"/>
</dbReference>
<dbReference type="InterPro" id="IPR017937">
    <property type="entry name" value="Thioredoxin_CS"/>
</dbReference>
<dbReference type="PROSITE" id="PS51352">
    <property type="entry name" value="THIOREDOXIN_2"/>
    <property type="match status" value="1"/>
</dbReference>
<dbReference type="Proteomes" id="UP000325289">
    <property type="component" value="Unassembled WGS sequence"/>
</dbReference>
<feature type="site" description="Contributes to redox potential value" evidence="8">
    <location>
        <position position="33"/>
    </location>
</feature>
<keyword evidence="2" id="KW-0813">Transport</keyword>
<dbReference type="PANTHER" id="PTHR45663:SF11">
    <property type="entry name" value="GEO12009P1"/>
    <property type="match status" value="1"/>
</dbReference>
<dbReference type="Gene3D" id="3.40.30.10">
    <property type="entry name" value="Glutaredoxin"/>
    <property type="match status" value="1"/>
</dbReference>
<evidence type="ECO:0000256" key="6">
    <source>
        <dbReference type="NCBIfam" id="TIGR01068"/>
    </source>
</evidence>
<proteinExistence type="inferred from homology"/>